<evidence type="ECO:0000313" key="1">
    <source>
        <dbReference type="EMBL" id="KKN16667.1"/>
    </source>
</evidence>
<accession>A0A0F9NX15</accession>
<organism evidence="1">
    <name type="scientific">marine sediment metagenome</name>
    <dbReference type="NCBI Taxonomy" id="412755"/>
    <lineage>
        <taxon>unclassified sequences</taxon>
        <taxon>metagenomes</taxon>
        <taxon>ecological metagenomes</taxon>
    </lineage>
</organism>
<dbReference type="AlphaFoldDB" id="A0A0F9NX15"/>
<sequence>MDINNINIIAIPSFSELINLFRYKIGEIVIEPQNRKKKYIFTNIAEYGGSGAYNFSVRRKFEPYEYKIFDEFEEGFKILSIE</sequence>
<gene>
    <name evidence="1" type="ORF">LCGC14_0973650</name>
</gene>
<proteinExistence type="predicted"/>
<protein>
    <submittedName>
        <fullName evidence="1">Uncharacterized protein</fullName>
    </submittedName>
</protein>
<comment type="caution">
    <text evidence="1">The sequence shown here is derived from an EMBL/GenBank/DDBJ whole genome shotgun (WGS) entry which is preliminary data.</text>
</comment>
<reference evidence="1" key="1">
    <citation type="journal article" date="2015" name="Nature">
        <title>Complex archaea that bridge the gap between prokaryotes and eukaryotes.</title>
        <authorList>
            <person name="Spang A."/>
            <person name="Saw J.H."/>
            <person name="Jorgensen S.L."/>
            <person name="Zaremba-Niedzwiedzka K."/>
            <person name="Martijn J."/>
            <person name="Lind A.E."/>
            <person name="van Eijk R."/>
            <person name="Schleper C."/>
            <person name="Guy L."/>
            <person name="Ettema T.J."/>
        </authorList>
    </citation>
    <scope>NUCLEOTIDE SEQUENCE</scope>
</reference>
<dbReference type="EMBL" id="LAZR01003592">
    <property type="protein sequence ID" value="KKN16667.1"/>
    <property type="molecule type" value="Genomic_DNA"/>
</dbReference>
<name>A0A0F9NX15_9ZZZZ</name>